<dbReference type="PRINTS" id="PR00344">
    <property type="entry name" value="BCTRLSENSOR"/>
</dbReference>
<comment type="caution">
    <text evidence="13">The sequence shown here is derived from an EMBL/GenBank/DDBJ whole genome shotgun (WGS) entry which is preliminary data.</text>
</comment>
<evidence type="ECO:0000256" key="3">
    <source>
        <dbReference type="ARBA" id="ARBA00022553"/>
    </source>
</evidence>
<keyword evidence="10" id="KW-0175">Coiled coil</keyword>
<keyword evidence="5" id="KW-0547">Nucleotide-binding</keyword>
<accession>A0ABV0JUR4</accession>
<reference evidence="13 14" key="1">
    <citation type="submission" date="2022-04" db="EMBL/GenBank/DDBJ databases">
        <title>Positive selection, recombination, and allopatry shape intraspecific diversity of widespread and dominant cyanobacteria.</title>
        <authorList>
            <person name="Wei J."/>
            <person name="Shu W."/>
            <person name="Hu C."/>
        </authorList>
    </citation>
    <scope>NUCLEOTIDE SEQUENCE [LARGE SCALE GENOMIC DNA]</scope>
    <source>
        <strain evidence="13 14">GB2-A5</strain>
    </source>
</reference>
<keyword evidence="6 13" id="KW-0418">Kinase</keyword>
<dbReference type="PANTHER" id="PTHR43065">
    <property type="entry name" value="SENSOR HISTIDINE KINASE"/>
    <property type="match status" value="1"/>
</dbReference>
<evidence type="ECO:0000313" key="13">
    <source>
        <dbReference type="EMBL" id="MEP0867209.1"/>
    </source>
</evidence>
<evidence type="ECO:0000256" key="2">
    <source>
        <dbReference type="ARBA" id="ARBA00012438"/>
    </source>
</evidence>
<dbReference type="PROSITE" id="PS50109">
    <property type="entry name" value="HIS_KIN"/>
    <property type="match status" value="1"/>
</dbReference>
<proteinExistence type="predicted"/>
<evidence type="ECO:0000313" key="14">
    <source>
        <dbReference type="Proteomes" id="UP001442494"/>
    </source>
</evidence>
<dbReference type="Pfam" id="PF02518">
    <property type="entry name" value="HATPase_c"/>
    <property type="match status" value="1"/>
</dbReference>
<dbReference type="InterPro" id="IPR003594">
    <property type="entry name" value="HATPase_dom"/>
</dbReference>
<evidence type="ECO:0000256" key="6">
    <source>
        <dbReference type="ARBA" id="ARBA00022777"/>
    </source>
</evidence>
<feature type="modified residue" description="4-aspartylphosphate" evidence="9">
    <location>
        <position position="61"/>
    </location>
</feature>
<dbReference type="RefSeq" id="WP_190426163.1">
    <property type="nucleotide sequence ID" value="NZ_JAMPKK010000062.1"/>
</dbReference>
<organism evidence="13 14">
    <name type="scientific">Funiculus sociatus GB2-A5</name>
    <dbReference type="NCBI Taxonomy" id="2933946"/>
    <lineage>
        <taxon>Bacteria</taxon>
        <taxon>Bacillati</taxon>
        <taxon>Cyanobacteriota</taxon>
        <taxon>Cyanophyceae</taxon>
        <taxon>Coleofasciculales</taxon>
        <taxon>Coleofasciculaceae</taxon>
        <taxon>Funiculus</taxon>
    </lineage>
</organism>
<gene>
    <name evidence="13" type="ORF">NDI37_22415</name>
</gene>
<comment type="catalytic activity">
    <reaction evidence="1">
        <text>ATP + protein L-histidine = ADP + protein N-phospho-L-histidine.</text>
        <dbReference type="EC" id="2.7.13.3"/>
    </reaction>
</comment>
<feature type="domain" description="Histidine kinase" evidence="11">
    <location>
        <begin position="205"/>
        <end position="428"/>
    </location>
</feature>
<dbReference type="InterPro" id="IPR001789">
    <property type="entry name" value="Sig_transdc_resp-reg_receiver"/>
</dbReference>
<keyword evidence="3 9" id="KW-0597">Phosphoprotein</keyword>
<dbReference type="SUPFAM" id="SSF55874">
    <property type="entry name" value="ATPase domain of HSP90 chaperone/DNA topoisomerase II/histidine kinase"/>
    <property type="match status" value="1"/>
</dbReference>
<dbReference type="SUPFAM" id="SSF52172">
    <property type="entry name" value="CheY-like"/>
    <property type="match status" value="1"/>
</dbReference>
<evidence type="ECO:0000256" key="1">
    <source>
        <dbReference type="ARBA" id="ARBA00000085"/>
    </source>
</evidence>
<keyword evidence="14" id="KW-1185">Reference proteome</keyword>
<dbReference type="Gene3D" id="3.30.565.10">
    <property type="entry name" value="Histidine kinase-like ATPase, C-terminal domain"/>
    <property type="match status" value="1"/>
</dbReference>
<dbReference type="CDD" id="cd19920">
    <property type="entry name" value="REC_PA4781-like"/>
    <property type="match status" value="1"/>
</dbReference>
<dbReference type="PROSITE" id="PS50110">
    <property type="entry name" value="RESPONSE_REGULATORY"/>
    <property type="match status" value="1"/>
</dbReference>
<dbReference type="PANTHER" id="PTHR43065:SF10">
    <property type="entry name" value="PEROXIDE STRESS-ACTIVATED HISTIDINE KINASE MAK3"/>
    <property type="match status" value="1"/>
</dbReference>
<dbReference type="Proteomes" id="UP001442494">
    <property type="component" value="Unassembled WGS sequence"/>
</dbReference>
<dbReference type="InterPro" id="IPR011006">
    <property type="entry name" value="CheY-like_superfamily"/>
</dbReference>
<evidence type="ECO:0000256" key="9">
    <source>
        <dbReference type="PROSITE-ProRule" id="PRU00169"/>
    </source>
</evidence>
<feature type="coiled-coil region" evidence="10">
    <location>
        <begin position="130"/>
        <end position="164"/>
    </location>
</feature>
<dbReference type="SMART" id="SM00448">
    <property type="entry name" value="REC"/>
    <property type="match status" value="1"/>
</dbReference>
<protein>
    <recommendedName>
        <fullName evidence="2">histidine kinase</fullName>
        <ecNumber evidence="2">2.7.13.3</ecNumber>
    </recommendedName>
</protein>
<evidence type="ECO:0000256" key="5">
    <source>
        <dbReference type="ARBA" id="ARBA00022741"/>
    </source>
</evidence>
<name>A0ABV0JUR4_9CYAN</name>
<evidence type="ECO:0000259" key="11">
    <source>
        <dbReference type="PROSITE" id="PS50109"/>
    </source>
</evidence>
<keyword evidence="7" id="KW-0067">ATP-binding</keyword>
<evidence type="ECO:0000256" key="4">
    <source>
        <dbReference type="ARBA" id="ARBA00022679"/>
    </source>
</evidence>
<dbReference type="Gene3D" id="3.40.50.2300">
    <property type="match status" value="1"/>
</dbReference>
<keyword evidence="4" id="KW-0808">Transferase</keyword>
<dbReference type="Gene3D" id="1.10.287.130">
    <property type="match status" value="1"/>
</dbReference>
<keyword evidence="8" id="KW-0902">Two-component regulatory system</keyword>
<evidence type="ECO:0000256" key="10">
    <source>
        <dbReference type="SAM" id="Coils"/>
    </source>
</evidence>
<dbReference type="EC" id="2.7.13.3" evidence="2"/>
<evidence type="ECO:0000259" key="12">
    <source>
        <dbReference type="PROSITE" id="PS50110"/>
    </source>
</evidence>
<dbReference type="InterPro" id="IPR036890">
    <property type="entry name" value="HATPase_C_sf"/>
</dbReference>
<dbReference type="InterPro" id="IPR005467">
    <property type="entry name" value="His_kinase_dom"/>
</dbReference>
<dbReference type="GO" id="GO:0016301">
    <property type="term" value="F:kinase activity"/>
    <property type="evidence" value="ECO:0007669"/>
    <property type="project" value="UniProtKB-KW"/>
</dbReference>
<evidence type="ECO:0000256" key="7">
    <source>
        <dbReference type="ARBA" id="ARBA00022840"/>
    </source>
</evidence>
<dbReference type="EMBL" id="JAMPKK010000062">
    <property type="protein sequence ID" value="MEP0867209.1"/>
    <property type="molecule type" value="Genomic_DNA"/>
</dbReference>
<dbReference type="SMART" id="SM00387">
    <property type="entry name" value="HATPase_c"/>
    <property type="match status" value="1"/>
</dbReference>
<evidence type="ECO:0000256" key="8">
    <source>
        <dbReference type="ARBA" id="ARBA00023012"/>
    </source>
</evidence>
<dbReference type="Pfam" id="PF00072">
    <property type="entry name" value="Response_reg"/>
    <property type="match status" value="1"/>
</dbReference>
<feature type="domain" description="Response regulatory" evidence="12">
    <location>
        <begin position="12"/>
        <end position="128"/>
    </location>
</feature>
<dbReference type="InterPro" id="IPR004358">
    <property type="entry name" value="Sig_transdc_His_kin-like_C"/>
</dbReference>
<sequence>MNYKPDTIFKADILIVDDTPDNLRFLSSLLLDEGYNVRKSTNGQMALTAVKTVPPDLILLDVNMPNMSGYEVCELLKKDSQTSSVPVIFLSALDDVMDKVKAFKVGGVDYITKPFKIEEVLARIQNQLTIRNLQNELQAQNTQLQQALNELKKTQAQLVQKEKMLGLGQLAAGMAHEINNSIGFVSSNLEPASEYIQDLLKLINLYQQEYPNPSIPIQEAIQEIDLDFLSLDIKKIMGSMQTGAERISTMILALRIFSRLNESDIKAVDIHEGLDSTLLLLQHRLRKERKCPEIKVIKQYGNLPLVTCYASQLNQVFFNLLNNAIDAIDSGLEKGITELSSPTIWINTELTAYKTVKIQIKDNGIGIDEKVRSRLFNPFFTTKPVGQGSGLGLVTSYEIVVEKHKGELRCNSLPGQGAEFTIEIPVQLIKNIGC</sequence>